<gene>
    <name evidence="2" type="primary">putative l(2)-PA</name>
    <name evidence="2" type="ORF">CLUMA_CG000448</name>
</gene>
<reference evidence="2 3" key="1">
    <citation type="submission" date="2015-04" db="EMBL/GenBank/DDBJ databases">
        <authorList>
            <person name="Syromyatnikov M.Y."/>
            <person name="Popov V.N."/>
        </authorList>
    </citation>
    <scope>NUCLEOTIDE SEQUENCE [LARGE SCALE GENOMIC DNA]</scope>
</reference>
<dbReference type="PANTHER" id="PTHR28360">
    <property type="entry name" value="DYNACTIN SUBUNIT 3"/>
    <property type="match status" value="1"/>
</dbReference>
<sequence length="187" mass="21526">MEALDILEKRIDALNNILGTNEGESSDMRENLTDSLMSANTLITSATSGREKVSEMMKRTNELETYLDPEFLNDQQNLKTKEVYINTVANDLATSFESLQKIKSLEPTLGAEYFRNIPDVTEKIKEMNENLSTCQQQNDIIEESLMIAMQRYSEIQSDLRDKLQKMNERLDNFQDRVEQAKKKASNE</sequence>
<dbReference type="InterPro" id="IPR009991">
    <property type="entry name" value="DCTN3"/>
</dbReference>
<dbReference type="Pfam" id="PF07426">
    <property type="entry name" value="Dynactin_p22"/>
    <property type="match status" value="1"/>
</dbReference>
<evidence type="ECO:0000313" key="3">
    <source>
        <dbReference type="Proteomes" id="UP000183832"/>
    </source>
</evidence>
<name>A0A1J1HFI6_9DIPT</name>
<feature type="coiled-coil region" evidence="1">
    <location>
        <begin position="117"/>
        <end position="183"/>
    </location>
</feature>
<dbReference type="OrthoDB" id="16729at2759"/>
<protein>
    <submittedName>
        <fullName evidence="2">CLUMA_CG000448, isoform A</fullName>
    </submittedName>
</protein>
<keyword evidence="1" id="KW-0175">Coiled coil</keyword>
<organism evidence="2 3">
    <name type="scientific">Clunio marinus</name>
    <dbReference type="NCBI Taxonomy" id="568069"/>
    <lineage>
        <taxon>Eukaryota</taxon>
        <taxon>Metazoa</taxon>
        <taxon>Ecdysozoa</taxon>
        <taxon>Arthropoda</taxon>
        <taxon>Hexapoda</taxon>
        <taxon>Insecta</taxon>
        <taxon>Pterygota</taxon>
        <taxon>Neoptera</taxon>
        <taxon>Endopterygota</taxon>
        <taxon>Diptera</taxon>
        <taxon>Nematocera</taxon>
        <taxon>Chironomoidea</taxon>
        <taxon>Chironomidae</taxon>
        <taxon>Clunio</taxon>
    </lineage>
</organism>
<accession>A0A1J1HFI6</accession>
<dbReference type="STRING" id="568069.A0A1J1HFI6"/>
<evidence type="ECO:0000256" key="1">
    <source>
        <dbReference type="SAM" id="Coils"/>
    </source>
</evidence>
<keyword evidence="3" id="KW-1185">Reference proteome</keyword>
<dbReference type="AlphaFoldDB" id="A0A1J1HFI6"/>
<dbReference type="GO" id="GO:0005869">
    <property type="term" value="C:dynactin complex"/>
    <property type="evidence" value="ECO:0007669"/>
    <property type="project" value="InterPro"/>
</dbReference>
<proteinExistence type="predicted"/>
<dbReference type="Proteomes" id="UP000183832">
    <property type="component" value="Unassembled WGS sequence"/>
</dbReference>
<dbReference type="GO" id="GO:0061640">
    <property type="term" value="P:cytoskeleton-dependent cytokinesis"/>
    <property type="evidence" value="ECO:0007669"/>
    <property type="project" value="InterPro"/>
</dbReference>
<dbReference type="PANTHER" id="PTHR28360:SF1">
    <property type="entry name" value="DYNACTIN SUBUNIT 3"/>
    <property type="match status" value="1"/>
</dbReference>
<dbReference type="EMBL" id="CVRI01000002">
    <property type="protein sequence ID" value="CRK86611.1"/>
    <property type="molecule type" value="Genomic_DNA"/>
</dbReference>
<evidence type="ECO:0000313" key="2">
    <source>
        <dbReference type="EMBL" id="CRK86611.1"/>
    </source>
</evidence>